<proteinExistence type="predicted"/>
<protein>
    <recommendedName>
        <fullName evidence="2">DUF6594 domain-containing protein</fullName>
    </recommendedName>
</protein>
<reference evidence="3" key="1">
    <citation type="submission" date="2023-06" db="EMBL/GenBank/DDBJ databases">
        <authorList>
            <person name="Noh H."/>
        </authorList>
    </citation>
    <scope>NUCLEOTIDE SEQUENCE</scope>
    <source>
        <strain evidence="3">DUCC20226</strain>
    </source>
</reference>
<dbReference type="InterPro" id="IPR046529">
    <property type="entry name" value="DUF6594"/>
</dbReference>
<evidence type="ECO:0000259" key="2">
    <source>
        <dbReference type="Pfam" id="PF20237"/>
    </source>
</evidence>
<evidence type="ECO:0000256" key="1">
    <source>
        <dbReference type="SAM" id="Phobius"/>
    </source>
</evidence>
<keyword evidence="1" id="KW-0472">Membrane</keyword>
<feature type="transmembrane region" description="Helical" evidence="1">
    <location>
        <begin position="257"/>
        <end position="278"/>
    </location>
</feature>
<feature type="transmembrane region" description="Helical" evidence="1">
    <location>
        <begin position="284"/>
        <end position="305"/>
    </location>
</feature>
<keyword evidence="4" id="KW-1185">Reference proteome</keyword>
<organism evidence="3 4">
    <name type="scientific">Phomopsis amygdali</name>
    <name type="common">Fusicoccum amygdali</name>
    <dbReference type="NCBI Taxonomy" id="1214568"/>
    <lineage>
        <taxon>Eukaryota</taxon>
        <taxon>Fungi</taxon>
        <taxon>Dikarya</taxon>
        <taxon>Ascomycota</taxon>
        <taxon>Pezizomycotina</taxon>
        <taxon>Sordariomycetes</taxon>
        <taxon>Sordariomycetidae</taxon>
        <taxon>Diaporthales</taxon>
        <taxon>Diaporthaceae</taxon>
        <taxon>Diaporthe</taxon>
    </lineage>
</organism>
<feature type="transmembrane region" description="Helical" evidence="1">
    <location>
        <begin position="312"/>
        <end position="332"/>
    </location>
</feature>
<keyword evidence="1" id="KW-0812">Transmembrane</keyword>
<gene>
    <name evidence="3" type="ORF">N8I77_011532</name>
</gene>
<dbReference type="AlphaFoldDB" id="A0AAD9W0B0"/>
<sequence length="333" mass="37527">MSERNSQERPPLKLCCCRERPTITPIDEEIWKQTVESYRIRVDHTTNPTANATVGAQEKAQNNSVEATTTVRDDNQECHDDIENRGKGTPGFISLVTNRHWTQPRWLHRLRRGRKGYDESCEYGFCLNLADVQRMHMRLLQARVTWLAFSAAFEDDHGIEKDVLSELGPTLHDYVQAVRDHEYIARFRGQRHDPFRVSSERFQEKILLDRVGMRCGKIVDDLQHLQPGALATGPWEDGESVMRPIGGIRGEALRWALWLRIASTLIGIGFLIGPMWGLVLNQNVYLQLGVTTGCVVVFGLVMVAALPTLEAVFAATLAYAAVLMVFVGVVMAA</sequence>
<feature type="domain" description="DUF6594" evidence="2">
    <location>
        <begin position="254"/>
        <end position="324"/>
    </location>
</feature>
<dbReference type="Pfam" id="PF20237">
    <property type="entry name" value="DUF6594"/>
    <property type="match status" value="1"/>
</dbReference>
<name>A0AAD9W0B0_PHOAM</name>
<dbReference type="Proteomes" id="UP001265746">
    <property type="component" value="Unassembled WGS sequence"/>
</dbReference>
<keyword evidence="1" id="KW-1133">Transmembrane helix</keyword>
<evidence type="ECO:0000313" key="3">
    <source>
        <dbReference type="EMBL" id="KAK2599809.1"/>
    </source>
</evidence>
<comment type="caution">
    <text evidence="3">The sequence shown here is derived from an EMBL/GenBank/DDBJ whole genome shotgun (WGS) entry which is preliminary data.</text>
</comment>
<accession>A0AAD9W0B0</accession>
<evidence type="ECO:0000313" key="4">
    <source>
        <dbReference type="Proteomes" id="UP001265746"/>
    </source>
</evidence>
<dbReference type="EMBL" id="JAUJFL010000007">
    <property type="protein sequence ID" value="KAK2599809.1"/>
    <property type="molecule type" value="Genomic_DNA"/>
</dbReference>